<feature type="domain" description="TIR" evidence="2">
    <location>
        <begin position="11"/>
        <end position="114"/>
    </location>
</feature>
<organism evidence="3 4">
    <name type="scientific">Lactuca virosa</name>
    <dbReference type="NCBI Taxonomy" id="75947"/>
    <lineage>
        <taxon>Eukaryota</taxon>
        <taxon>Viridiplantae</taxon>
        <taxon>Streptophyta</taxon>
        <taxon>Embryophyta</taxon>
        <taxon>Tracheophyta</taxon>
        <taxon>Spermatophyta</taxon>
        <taxon>Magnoliopsida</taxon>
        <taxon>eudicotyledons</taxon>
        <taxon>Gunneridae</taxon>
        <taxon>Pentapetalae</taxon>
        <taxon>asterids</taxon>
        <taxon>campanulids</taxon>
        <taxon>Asterales</taxon>
        <taxon>Asteraceae</taxon>
        <taxon>Cichorioideae</taxon>
        <taxon>Cichorieae</taxon>
        <taxon>Lactucinae</taxon>
        <taxon>Lactuca</taxon>
    </lineage>
</organism>
<evidence type="ECO:0000313" key="4">
    <source>
        <dbReference type="Proteomes" id="UP001157418"/>
    </source>
</evidence>
<dbReference type="InterPro" id="IPR000157">
    <property type="entry name" value="TIR_dom"/>
</dbReference>
<dbReference type="PROSITE" id="PS50104">
    <property type="entry name" value="TIR"/>
    <property type="match status" value="1"/>
</dbReference>
<dbReference type="SMART" id="SM00255">
    <property type="entry name" value="TIR"/>
    <property type="match status" value="1"/>
</dbReference>
<keyword evidence="4" id="KW-1185">Reference proteome</keyword>
<dbReference type="Gene3D" id="3.40.50.10140">
    <property type="entry name" value="Toll/interleukin-1 receptor homology (TIR) domain"/>
    <property type="match status" value="1"/>
</dbReference>
<dbReference type="EMBL" id="CAKMRJ010000002">
    <property type="protein sequence ID" value="CAH1417309.1"/>
    <property type="molecule type" value="Genomic_DNA"/>
</dbReference>
<dbReference type="GO" id="GO:0007165">
    <property type="term" value="P:signal transduction"/>
    <property type="evidence" value="ECO:0007669"/>
    <property type="project" value="InterPro"/>
</dbReference>
<keyword evidence="1" id="KW-0520">NAD</keyword>
<dbReference type="Pfam" id="PF01582">
    <property type="entry name" value="TIR"/>
    <property type="match status" value="1"/>
</dbReference>
<dbReference type="Proteomes" id="UP001157418">
    <property type="component" value="Unassembled WGS sequence"/>
</dbReference>
<sequence>MASSSSSSQTWSHDVFLSFKGEDTHKTFVDHLYSVLVLQGIGTYKDVETLPCGELINTSLMKAIEESHIADIIFSINYADSSWCLDEVAHIMKCKDTNGLIVMPIFYDMDQSTV</sequence>
<name>A0AAU9LNU2_9ASTR</name>
<protein>
    <recommendedName>
        <fullName evidence="2">TIR domain-containing protein</fullName>
    </recommendedName>
</protein>
<proteinExistence type="predicted"/>
<dbReference type="SUPFAM" id="SSF52200">
    <property type="entry name" value="Toll/Interleukin receptor TIR domain"/>
    <property type="match status" value="1"/>
</dbReference>
<comment type="caution">
    <text evidence="3">The sequence shown here is derived from an EMBL/GenBank/DDBJ whole genome shotgun (WGS) entry which is preliminary data.</text>
</comment>
<dbReference type="AlphaFoldDB" id="A0AAU9LNU2"/>
<gene>
    <name evidence="3" type="ORF">LVIROSA_LOCUS5003</name>
</gene>
<dbReference type="PANTHER" id="PTHR32009:SF109">
    <property type="entry name" value="TOLL-INTERLEUKIN-RESISTANCE (TIR) DOMAIN FAMILY PROTEIN"/>
    <property type="match status" value="1"/>
</dbReference>
<accession>A0AAU9LNU2</accession>
<reference evidence="3 4" key="1">
    <citation type="submission" date="2022-01" db="EMBL/GenBank/DDBJ databases">
        <authorList>
            <person name="Xiong W."/>
            <person name="Schranz E."/>
        </authorList>
    </citation>
    <scope>NUCLEOTIDE SEQUENCE [LARGE SCALE GENOMIC DNA]</scope>
</reference>
<evidence type="ECO:0000313" key="3">
    <source>
        <dbReference type="EMBL" id="CAH1417309.1"/>
    </source>
</evidence>
<evidence type="ECO:0000259" key="2">
    <source>
        <dbReference type="PROSITE" id="PS50104"/>
    </source>
</evidence>
<dbReference type="PANTHER" id="PTHR32009">
    <property type="entry name" value="TMV RESISTANCE PROTEIN N-LIKE"/>
    <property type="match status" value="1"/>
</dbReference>
<evidence type="ECO:0000256" key="1">
    <source>
        <dbReference type="ARBA" id="ARBA00023027"/>
    </source>
</evidence>
<dbReference type="InterPro" id="IPR035897">
    <property type="entry name" value="Toll_tir_struct_dom_sf"/>
</dbReference>